<reference evidence="2 3" key="1">
    <citation type="submission" date="2024-10" db="EMBL/GenBank/DDBJ databases">
        <title>The Natural Products Discovery Center: Release of the First 8490 Sequenced Strains for Exploring Actinobacteria Biosynthetic Diversity.</title>
        <authorList>
            <person name="Kalkreuter E."/>
            <person name="Kautsar S.A."/>
            <person name="Yang D."/>
            <person name="Bader C.D."/>
            <person name="Teijaro C.N."/>
            <person name="Fluegel L."/>
            <person name="Davis C.M."/>
            <person name="Simpson J.R."/>
            <person name="Lauterbach L."/>
            <person name="Steele A.D."/>
            <person name="Gui C."/>
            <person name="Meng S."/>
            <person name="Li G."/>
            <person name="Viehrig K."/>
            <person name="Ye F."/>
            <person name="Su P."/>
            <person name="Kiefer A.F."/>
            <person name="Nichols A."/>
            <person name="Cepeda A.J."/>
            <person name="Yan W."/>
            <person name="Fan B."/>
            <person name="Jiang Y."/>
            <person name="Adhikari A."/>
            <person name="Zheng C.-J."/>
            <person name="Schuster L."/>
            <person name="Cowan T.M."/>
            <person name="Smanski M.J."/>
            <person name="Chevrette M.G."/>
            <person name="De Carvalho L.P.S."/>
            <person name="Shen B."/>
        </authorList>
    </citation>
    <scope>NUCLEOTIDE SEQUENCE [LARGE SCALE GENOMIC DNA]</scope>
    <source>
        <strain evidence="2 3">NPDC001281</strain>
    </source>
</reference>
<name>A0ABW6VI94_MICFU</name>
<protein>
    <submittedName>
        <fullName evidence="2">Uncharacterized protein</fullName>
    </submittedName>
</protein>
<dbReference type="Proteomes" id="UP001602119">
    <property type="component" value="Unassembled WGS sequence"/>
</dbReference>
<organism evidence="2 3">
    <name type="scientific">Microtetraspora fusca</name>
    <dbReference type="NCBI Taxonomy" id="1997"/>
    <lineage>
        <taxon>Bacteria</taxon>
        <taxon>Bacillati</taxon>
        <taxon>Actinomycetota</taxon>
        <taxon>Actinomycetes</taxon>
        <taxon>Streptosporangiales</taxon>
        <taxon>Streptosporangiaceae</taxon>
        <taxon>Microtetraspora</taxon>
    </lineage>
</organism>
<feature type="region of interest" description="Disordered" evidence="1">
    <location>
        <begin position="52"/>
        <end position="82"/>
    </location>
</feature>
<proteinExistence type="predicted"/>
<comment type="caution">
    <text evidence="2">The sequence shown here is derived from an EMBL/GenBank/DDBJ whole genome shotgun (WGS) entry which is preliminary data.</text>
</comment>
<evidence type="ECO:0000313" key="2">
    <source>
        <dbReference type="EMBL" id="MFF4779086.1"/>
    </source>
</evidence>
<dbReference type="EMBL" id="JBIAXI010000042">
    <property type="protein sequence ID" value="MFF4779086.1"/>
    <property type="molecule type" value="Genomic_DNA"/>
</dbReference>
<dbReference type="RefSeq" id="WP_387347767.1">
    <property type="nucleotide sequence ID" value="NZ_JBIAXI010000042.1"/>
</dbReference>
<evidence type="ECO:0000256" key="1">
    <source>
        <dbReference type="SAM" id="MobiDB-lite"/>
    </source>
</evidence>
<keyword evidence="3" id="KW-1185">Reference proteome</keyword>
<evidence type="ECO:0000313" key="3">
    <source>
        <dbReference type="Proteomes" id="UP001602119"/>
    </source>
</evidence>
<sequence length="82" mass="8783">MPGPPDADSAEWRYLHESAAKFNAEQDDLVAVPAVENTWYDGTGHINVFNRTAEHSPAPGQQGRGGRLPQLKSGGSAVRPCP</sequence>
<accession>A0ABW6VI94</accession>
<gene>
    <name evidence="2" type="ORF">ACFY05_40350</name>
</gene>